<organism evidence="1 2">
    <name type="scientific">Mytilus galloprovincialis</name>
    <name type="common">Mediterranean mussel</name>
    <dbReference type="NCBI Taxonomy" id="29158"/>
    <lineage>
        <taxon>Eukaryota</taxon>
        <taxon>Metazoa</taxon>
        <taxon>Spiralia</taxon>
        <taxon>Lophotrochozoa</taxon>
        <taxon>Mollusca</taxon>
        <taxon>Bivalvia</taxon>
        <taxon>Autobranchia</taxon>
        <taxon>Pteriomorphia</taxon>
        <taxon>Mytilida</taxon>
        <taxon>Mytiloidea</taxon>
        <taxon>Mytilidae</taxon>
        <taxon>Mytilinae</taxon>
        <taxon>Mytilus</taxon>
    </lineage>
</organism>
<dbReference type="EMBL" id="UYJE01010392">
    <property type="protein sequence ID" value="VDI82797.1"/>
    <property type="molecule type" value="Genomic_DNA"/>
</dbReference>
<dbReference type="OrthoDB" id="10418967at2759"/>
<dbReference type="AlphaFoldDB" id="A0A8B6HR72"/>
<accession>A0A8B6HR72</accession>
<proteinExistence type="predicted"/>
<reference evidence="1" key="1">
    <citation type="submission" date="2018-11" db="EMBL/GenBank/DDBJ databases">
        <authorList>
            <person name="Alioto T."/>
            <person name="Alioto T."/>
        </authorList>
    </citation>
    <scope>NUCLEOTIDE SEQUENCE</scope>
</reference>
<keyword evidence="2" id="KW-1185">Reference proteome</keyword>
<evidence type="ECO:0000313" key="1">
    <source>
        <dbReference type="EMBL" id="VDI82797.1"/>
    </source>
</evidence>
<name>A0A8B6HR72_MYTGA</name>
<sequence length="337" mass="38545">MGIWYELIGSYFEKVEKKIKEIEQQMYNSNLPGPLSMKYIIISSEDYFIYEGRDKLKDILYKLQFFAHLNSHPTDRKGECKIRLNILGQRITFYLTESFVPSLYIKTGKKSVRGRQILFYVNDDGKKKMTEYSDIMPDLEAYSSTELGYAMLEALNTSQFDQTSEGLSESIIRPASLFILLTHIPEAAIPFKPTLKEFERAVYNNTKTSKNAKEKITKIIKMTGRVPMADKIVRGKLRDVASGKVTFTEAFSEENYPLRRKGGTNDGRTWVLKDQNGELTGNLSDSESEDEGMNSCLFPKNRTPILTGNLSDSYSEDECLLVDVSEDECLFPKNSQY</sequence>
<comment type="caution">
    <text evidence="1">The sequence shown here is derived from an EMBL/GenBank/DDBJ whole genome shotgun (WGS) entry which is preliminary data.</text>
</comment>
<dbReference type="Proteomes" id="UP000596742">
    <property type="component" value="Unassembled WGS sequence"/>
</dbReference>
<gene>
    <name evidence="1" type="ORF">MGAL_10B085335</name>
</gene>
<protein>
    <submittedName>
        <fullName evidence="1">Uncharacterized protein</fullName>
    </submittedName>
</protein>
<evidence type="ECO:0000313" key="2">
    <source>
        <dbReference type="Proteomes" id="UP000596742"/>
    </source>
</evidence>